<name>A0A3F3PUM7_9EURO</name>
<keyword evidence="2" id="KW-0732">Signal</keyword>
<feature type="signal peptide" evidence="2">
    <location>
        <begin position="1"/>
        <end position="18"/>
    </location>
</feature>
<keyword evidence="1" id="KW-1133">Transmembrane helix</keyword>
<dbReference type="GeneID" id="38135519"/>
<organism evidence="3 4">
    <name type="scientific">Aspergillus welwitschiae</name>
    <dbReference type="NCBI Taxonomy" id="1341132"/>
    <lineage>
        <taxon>Eukaryota</taxon>
        <taxon>Fungi</taxon>
        <taxon>Dikarya</taxon>
        <taxon>Ascomycota</taxon>
        <taxon>Pezizomycotina</taxon>
        <taxon>Eurotiomycetes</taxon>
        <taxon>Eurotiomycetidae</taxon>
        <taxon>Eurotiales</taxon>
        <taxon>Aspergillaceae</taxon>
        <taxon>Aspergillus</taxon>
        <taxon>Aspergillus subgen. Circumdati</taxon>
    </lineage>
</organism>
<gene>
    <name evidence="3" type="ORF">BDQ94DRAFT_148256</name>
</gene>
<evidence type="ECO:0000313" key="3">
    <source>
        <dbReference type="EMBL" id="RDH30650.1"/>
    </source>
</evidence>
<proteinExistence type="predicted"/>
<dbReference type="RefSeq" id="XP_026623672.1">
    <property type="nucleotide sequence ID" value="XM_026767163.1"/>
</dbReference>
<feature type="transmembrane region" description="Helical" evidence="1">
    <location>
        <begin position="33"/>
        <end position="50"/>
    </location>
</feature>
<evidence type="ECO:0000256" key="1">
    <source>
        <dbReference type="SAM" id="Phobius"/>
    </source>
</evidence>
<keyword evidence="1" id="KW-0472">Membrane</keyword>
<keyword evidence="4" id="KW-1185">Reference proteome</keyword>
<reference evidence="3 4" key="1">
    <citation type="submission" date="2018-07" db="EMBL/GenBank/DDBJ databases">
        <title>The genomes of Aspergillus section Nigri reveals drivers in fungal speciation.</title>
        <authorList>
            <consortium name="DOE Joint Genome Institute"/>
            <person name="Vesth T.C."/>
            <person name="Nybo J."/>
            <person name="Theobald S."/>
            <person name="Brandl J."/>
            <person name="Frisvad J.C."/>
            <person name="Nielsen K.F."/>
            <person name="Lyhne E.K."/>
            <person name="Kogle M.E."/>
            <person name="Kuo A."/>
            <person name="Riley R."/>
            <person name="Clum A."/>
            <person name="Nolan M."/>
            <person name="Lipzen A."/>
            <person name="Salamov A."/>
            <person name="Henrissat B."/>
            <person name="Wiebenga A."/>
            <person name="De vries R.P."/>
            <person name="Grigoriev I.V."/>
            <person name="Mortensen U.H."/>
            <person name="Andersen M.R."/>
            <person name="Baker S.E."/>
        </authorList>
    </citation>
    <scope>NUCLEOTIDE SEQUENCE [LARGE SCALE GENOMIC DNA]</scope>
    <source>
        <strain evidence="3 4">CBS 139.54b</strain>
    </source>
</reference>
<sequence>MPSFFFLLSAFLFPTLIALPQRAKGSADWPVFVYTYTVLSLFFLILFPLIKCHTVVSSISWDGMEFVPSVSIVPPFLPIAMRDGSILSAGINYGGAAQQWRNYLRTRRLK</sequence>
<accession>A0A3F3PUM7</accession>
<evidence type="ECO:0000256" key="2">
    <source>
        <dbReference type="SAM" id="SignalP"/>
    </source>
</evidence>
<dbReference type="EMBL" id="KZ852059">
    <property type="protein sequence ID" value="RDH30650.1"/>
    <property type="molecule type" value="Genomic_DNA"/>
</dbReference>
<dbReference type="AlphaFoldDB" id="A0A3F3PUM7"/>
<dbReference type="Proteomes" id="UP000253729">
    <property type="component" value="Unassembled WGS sequence"/>
</dbReference>
<feature type="chain" id="PRO_5017549895" evidence="2">
    <location>
        <begin position="19"/>
        <end position="110"/>
    </location>
</feature>
<keyword evidence="1" id="KW-0812">Transmembrane</keyword>
<protein>
    <submittedName>
        <fullName evidence="3">Uncharacterized protein</fullName>
    </submittedName>
</protein>
<evidence type="ECO:0000313" key="4">
    <source>
        <dbReference type="Proteomes" id="UP000253729"/>
    </source>
</evidence>